<evidence type="ECO:0000313" key="4">
    <source>
        <dbReference type="Proteomes" id="UP000609651"/>
    </source>
</evidence>
<evidence type="ECO:0000256" key="1">
    <source>
        <dbReference type="SAM" id="MobiDB-lite"/>
    </source>
</evidence>
<comment type="caution">
    <text evidence="3">The sequence shown here is derived from an EMBL/GenBank/DDBJ whole genome shotgun (WGS) entry which is preliminary data.</text>
</comment>
<feature type="transmembrane region" description="Helical" evidence="2">
    <location>
        <begin position="251"/>
        <end position="276"/>
    </location>
</feature>
<keyword evidence="2" id="KW-0812">Transmembrane</keyword>
<keyword evidence="4" id="KW-1185">Reference proteome</keyword>
<dbReference type="EMBL" id="WTPX01000048">
    <property type="protein sequence ID" value="NNJ25750.1"/>
    <property type="molecule type" value="Genomic_DNA"/>
</dbReference>
<evidence type="ECO:0000313" key="3">
    <source>
        <dbReference type="EMBL" id="NNJ25750.1"/>
    </source>
</evidence>
<keyword evidence="2" id="KW-1133">Transmembrane helix</keyword>
<name>A0ABX1VCD0_9PLAN</name>
<protein>
    <recommendedName>
        <fullName evidence="5">DUF304 domain-containing protein</fullName>
    </recommendedName>
</protein>
<gene>
    <name evidence="3" type="ORF">LzC2_18240</name>
</gene>
<sequence length="413" mass="44307">MTNEPTGNEVVFEASFEPSRWGRSMTVLGVVGALAVSMLWAAAMVSEQLGRGLVGVNWGELWGGLACSAVPFFLAAVFLAETRLGYARIWFRVTPERAEWERVWWGMRRYGTTSLVEGDGLIDEPGPWFGADEHAAVSARLGGQRVQLARSLDGANGARVRAGIAGVIGVVPRDRPAGPWLTSADPQAPPHPDVQVGHDRRGRPTVTTPLMPRSGAPFRLWIAGGVAIALVAPGAWWLWFLDGSPMTPGLWATWPVGVAAGLAAGAGIGAAPWATVRVTLLAKPNRGDRLAIRTGWGRWRVGPRVRLSGIQAVAAALHHTGRWSLGEVHANLPWKAASRYRRNPTAMLVRPARWDGAEQTAIPLTGRVPHDDPATFAAAAAGAVKALLIEADWNAKPPADWRFGEFTDDPSLT</sequence>
<accession>A0ABX1VCD0</accession>
<keyword evidence="2" id="KW-0472">Membrane</keyword>
<feature type="transmembrane region" description="Helical" evidence="2">
    <location>
        <begin position="21"/>
        <end position="41"/>
    </location>
</feature>
<feature type="region of interest" description="Disordered" evidence="1">
    <location>
        <begin position="180"/>
        <end position="208"/>
    </location>
</feature>
<reference evidence="3 4" key="1">
    <citation type="journal article" date="2020" name="Syst. Appl. Microbiol.">
        <title>Alienimonas chondri sp. nov., a novel planctomycete isolated from the biofilm of the red alga Chondrus crispus.</title>
        <authorList>
            <person name="Vitorino I."/>
            <person name="Albuquerque L."/>
            <person name="Wiegand S."/>
            <person name="Kallscheuer N."/>
            <person name="da Costa M.S."/>
            <person name="Lobo-da-Cunha A."/>
            <person name="Jogler C."/>
            <person name="Lage O.M."/>
        </authorList>
    </citation>
    <scope>NUCLEOTIDE SEQUENCE [LARGE SCALE GENOMIC DNA]</scope>
    <source>
        <strain evidence="3 4">LzC2</strain>
    </source>
</reference>
<feature type="transmembrane region" description="Helical" evidence="2">
    <location>
        <begin position="220"/>
        <end position="239"/>
    </location>
</feature>
<dbReference type="Proteomes" id="UP000609651">
    <property type="component" value="Unassembled WGS sequence"/>
</dbReference>
<organism evidence="3 4">
    <name type="scientific">Alienimonas chondri</name>
    <dbReference type="NCBI Taxonomy" id="2681879"/>
    <lineage>
        <taxon>Bacteria</taxon>
        <taxon>Pseudomonadati</taxon>
        <taxon>Planctomycetota</taxon>
        <taxon>Planctomycetia</taxon>
        <taxon>Planctomycetales</taxon>
        <taxon>Planctomycetaceae</taxon>
        <taxon>Alienimonas</taxon>
    </lineage>
</organism>
<dbReference type="RefSeq" id="WP_171186072.1">
    <property type="nucleotide sequence ID" value="NZ_WTPX01000048.1"/>
</dbReference>
<evidence type="ECO:0008006" key="5">
    <source>
        <dbReference type="Google" id="ProtNLM"/>
    </source>
</evidence>
<evidence type="ECO:0000256" key="2">
    <source>
        <dbReference type="SAM" id="Phobius"/>
    </source>
</evidence>
<feature type="transmembrane region" description="Helical" evidence="2">
    <location>
        <begin position="61"/>
        <end position="80"/>
    </location>
</feature>
<proteinExistence type="predicted"/>